<reference evidence="1" key="1">
    <citation type="submission" date="2014-05" db="EMBL/GenBank/DDBJ databases">
        <authorList>
            <person name="Chronopoulou M."/>
        </authorList>
    </citation>
    <scope>NUCLEOTIDE SEQUENCE</scope>
    <source>
        <tissue evidence="1">Whole organism</tissue>
    </source>
</reference>
<proteinExistence type="predicted"/>
<dbReference type="EMBL" id="HACA01012114">
    <property type="protein sequence ID" value="CDW29475.1"/>
    <property type="molecule type" value="Transcribed_RNA"/>
</dbReference>
<protein>
    <submittedName>
        <fullName evidence="1">Uncharacterized protein</fullName>
    </submittedName>
</protein>
<name>A0A0K2TUI8_LEPSM</name>
<organism evidence="1">
    <name type="scientific">Lepeophtheirus salmonis</name>
    <name type="common">Salmon louse</name>
    <name type="synonym">Caligus salmonis</name>
    <dbReference type="NCBI Taxonomy" id="72036"/>
    <lineage>
        <taxon>Eukaryota</taxon>
        <taxon>Metazoa</taxon>
        <taxon>Ecdysozoa</taxon>
        <taxon>Arthropoda</taxon>
        <taxon>Crustacea</taxon>
        <taxon>Multicrustacea</taxon>
        <taxon>Hexanauplia</taxon>
        <taxon>Copepoda</taxon>
        <taxon>Siphonostomatoida</taxon>
        <taxon>Caligidae</taxon>
        <taxon>Lepeophtheirus</taxon>
    </lineage>
</organism>
<sequence length="104" mass="12095">MMGSRWRWNETTRSSHGVPVLLVIGFEGHCRSSPRHATKRCSQGRWHQSSGAEKCIKKRVLQRRRGVPLIVKSHCHCLWCQKWPLQSQNYLSTNFFDSFLGSLL</sequence>
<accession>A0A0K2TUI8</accession>
<dbReference type="AlphaFoldDB" id="A0A0K2TUI8"/>
<evidence type="ECO:0000313" key="1">
    <source>
        <dbReference type="EMBL" id="CDW29475.1"/>
    </source>
</evidence>